<accession>A0A0U2W0N8</accession>
<dbReference type="PANTHER" id="PTHR11764">
    <property type="entry name" value="TERPENE CYCLASE/MUTASE FAMILY MEMBER"/>
    <property type="match status" value="1"/>
</dbReference>
<keyword evidence="3" id="KW-0677">Repeat</keyword>
<keyword evidence="8" id="KW-1185">Reference proteome</keyword>
<dbReference type="KEGG" id="pnp:IJ22_50250"/>
<dbReference type="AlphaFoldDB" id="A0A0U2W0N8"/>
<dbReference type="Pfam" id="PF13249">
    <property type="entry name" value="SQHop_cyclase_N"/>
    <property type="match status" value="1"/>
</dbReference>
<dbReference type="GO" id="GO:0016104">
    <property type="term" value="P:triterpenoid biosynthetic process"/>
    <property type="evidence" value="ECO:0007669"/>
    <property type="project" value="InterPro"/>
</dbReference>
<proteinExistence type="inferred from homology"/>
<sequence length="635" mass="70552">MNRNTGTVEAAMNRLAEGLLERQSPDGSWRFCFESGILTDAYMIIILRLLKLGDERLIRRLASRILDKQRPGGSWTWYHDDDEGHLSATVEAYYALLYSGTVDQTDEALQKAKRFIIAKGGLHNVSGLLTKVILAVTGQVPWPRFRQIPIEMMLLPSSLPISFHDLSSYARVHLAPVLILADLKFVIRTEATPDLSELLTADPDPALRKHEQESRWFPFAEQIKAGIQKLALLPEELHQQALRRAESYMLDRIEPNGTLYSYASSTFLMIYALLALRYDANHPVIRNALQGLKSLAGETDGQQHIQNSSSTVWDTALISHALQAAGYSAEHPAIARADAYLLSRQHTKLGDWSLGLDHPLPGGWGFSDVNTIIPDVDDTTAALRALRATPARFGPQFREARDRGLHWVLSMQNRDGGWPAFEKGKDSALLTRLLPVDGAEAAAIDPSSADLTGRTLEYLGSEAGFDIAHPFVRRGADWLIRHQKPDGSWYGRWGICYIYGTWAAITGLMAVRAPKQHVTVLKAVQWLDSIQNPDGGWGESCRSDQVKAYVPLHASTPSQTAWALDALVAVHQVPADSIQKGILTLSEMVLHDNAGWTAEYPTGAGLPGNFYTRYHSYNFIWPLLTLANYKKKYGG</sequence>
<dbReference type="Proteomes" id="UP000061660">
    <property type="component" value="Chromosome"/>
</dbReference>
<dbReference type="STRING" id="162209.IJ22_50250"/>
<dbReference type="Pfam" id="PF13243">
    <property type="entry name" value="SQHop_cyclase_C"/>
    <property type="match status" value="1"/>
</dbReference>
<dbReference type="EMBL" id="CP013652">
    <property type="protein sequence ID" value="ALS25287.1"/>
    <property type="molecule type" value="Genomic_DNA"/>
</dbReference>
<evidence type="ECO:0000259" key="6">
    <source>
        <dbReference type="Pfam" id="PF13249"/>
    </source>
</evidence>
<organism evidence="7 8">
    <name type="scientific">Paenibacillus naphthalenovorans</name>
    <dbReference type="NCBI Taxonomy" id="162209"/>
    <lineage>
        <taxon>Bacteria</taxon>
        <taxon>Bacillati</taxon>
        <taxon>Bacillota</taxon>
        <taxon>Bacilli</taxon>
        <taxon>Bacillales</taxon>
        <taxon>Paenibacillaceae</taxon>
        <taxon>Paenibacillus</taxon>
    </lineage>
</organism>
<dbReference type="InterPro" id="IPR002365">
    <property type="entry name" value="Terpene_synthase_CS"/>
</dbReference>
<evidence type="ECO:0000313" key="7">
    <source>
        <dbReference type="EMBL" id="ALS25287.1"/>
    </source>
</evidence>
<dbReference type="InterPro" id="IPR008930">
    <property type="entry name" value="Terpenoid_cyclase/PrenylTrfase"/>
</dbReference>
<dbReference type="SUPFAM" id="SSF48239">
    <property type="entry name" value="Terpenoid cyclases/Protein prenyltransferases"/>
    <property type="match status" value="2"/>
</dbReference>
<dbReference type="SFLD" id="SFLDG01016">
    <property type="entry name" value="Prenyltransferase_Like_2"/>
    <property type="match status" value="1"/>
</dbReference>
<dbReference type="InterPro" id="IPR018333">
    <property type="entry name" value="Squalene_cyclase"/>
</dbReference>
<feature type="domain" description="Squalene cyclase C-terminal" evidence="5">
    <location>
        <begin position="310"/>
        <end position="631"/>
    </location>
</feature>
<dbReference type="InterPro" id="IPR006400">
    <property type="entry name" value="Hopene-cyclase"/>
</dbReference>
<dbReference type="NCBIfam" id="TIGR01507">
    <property type="entry name" value="hopene_cyclase"/>
    <property type="match status" value="1"/>
</dbReference>
<evidence type="ECO:0000256" key="1">
    <source>
        <dbReference type="ARBA" id="ARBA00004999"/>
    </source>
</evidence>
<dbReference type="PANTHER" id="PTHR11764:SF20">
    <property type="entry name" value="LANOSTEROL SYNTHASE"/>
    <property type="match status" value="1"/>
</dbReference>
<dbReference type="NCBIfam" id="TIGR01787">
    <property type="entry name" value="squalene_cyclas"/>
    <property type="match status" value="1"/>
</dbReference>
<keyword evidence="4" id="KW-0413">Isomerase</keyword>
<gene>
    <name evidence="7" type="ORF">IJ22_50250</name>
</gene>
<dbReference type="GO" id="GO:0005811">
    <property type="term" value="C:lipid droplet"/>
    <property type="evidence" value="ECO:0007669"/>
    <property type="project" value="InterPro"/>
</dbReference>
<name>A0A0U2W0N8_9BACL</name>
<dbReference type="PATRIC" id="fig|162209.4.peg.5310"/>
<reference evidence="7 8" key="2">
    <citation type="journal article" date="2016" name="Genome Announc.">
        <title>Complete Genome Sequences of Two Interactive Moderate Thermophiles, Paenibacillus napthalenovorans 32O-Y and Paenibacillus sp. 32O-W.</title>
        <authorList>
            <person name="Butler R.R.III."/>
            <person name="Wang J."/>
            <person name="Stark B.C."/>
            <person name="Pombert J.F."/>
        </authorList>
    </citation>
    <scope>NUCLEOTIDE SEQUENCE [LARGE SCALE GENOMIC DNA]</scope>
    <source>
        <strain evidence="7 8">32O-Y</strain>
    </source>
</reference>
<evidence type="ECO:0000313" key="8">
    <source>
        <dbReference type="Proteomes" id="UP000061660"/>
    </source>
</evidence>
<dbReference type="OrthoDB" id="9758578at2"/>
<comment type="similarity">
    <text evidence="2">Belongs to the terpene cyclase/mutase family.</text>
</comment>
<evidence type="ECO:0000256" key="4">
    <source>
        <dbReference type="ARBA" id="ARBA00023235"/>
    </source>
</evidence>
<dbReference type="RefSeq" id="WP_062410676.1">
    <property type="nucleotide sequence ID" value="NZ_CP013652.1"/>
</dbReference>
<dbReference type="UniPathway" id="UPA00337"/>
<reference evidence="8" key="1">
    <citation type="submission" date="2015-12" db="EMBL/GenBank/DDBJ databases">
        <title>Complete genome sequences of two moderately thermophilic Paenibacillus species.</title>
        <authorList>
            <person name="Butler R.III."/>
            <person name="Wang J."/>
            <person name="Stark B.C."/>
            <person name="Pombert J.-F."/>
        </authorList>
    </citation>
    <scope>NUCLEOTIDE SEQUENCE [LARGE SCALE GENOMIC DNA]</scope>
    <source>
        <strain evidence="8">32O-Y</strain>
    </source>
</reference>
<evidence type="ECO:0000256" key="2">
    <source>
        <dbReference type="ARBA" id="ARBA00009755"/>
    </source>
</evidence>
<dbReference type="Gene3D" id="1.50.10.20">
    <property type="match status" value="2"/>
</dbReference>
<evidence type="ECO:0000256" key="3">
    <source>
        <dbReference type="ARBA" id="ARBA00022737"/>
    </source>
</evidence>
<protein>
    <submittedName>
        <fullName evidence="7">Squalene-hopene cyclase</fullName>
    </submittedName>
</protein>
<comment type="pathway">
    <text evidence="1">Secondary metabolite biosynthesis; hopanoid biosynthesis.</text>
</comment>
<dbReference type="GO" id="GO:0016866">
    <property type="term" value="F:intramolecular transferase activity"/>
    <property type="evidence" value="ECO:0007669"/>
    <property type="project" value="InterPro"/>
</dbReference>
<evidence type="ECO:0000259" key="5">
    <source>
        <dbReference type="Pfam" id="PF13243"/>
    </source>
</evidence>
<dbReference type="InterPro" id="IPR032697">
    <property type="entry name" value="SQ_cyclase_N"/>
</dbReference>
<dbReference type="InterPro" id="IPR032696">
    <property type="entry name" value="SQ_cyclase_C"/>
</dbReference>
<dbReference type="PROSITE" id="PS01074">
    <property type="entry name" value="TERPENE_SYNTHASES"/>
    <property type="match status" value="1"/>
</dbReference>
<feature type="domain" description="Squalene cyclase N-terminal" evidence="6">
    <location>
        <begin position="14"/>
        <end position="299"/>
    </location>
</feature>